<dbReference type="GO" id="GO:0035091">
    <property type="term" value="F:phosphatidylinositol binding"/>
    <property type="evidence" value="ECO:0007669"/>
    <property type="project" value="InterPro"/>
</dbReference>
<dbReference type="RefSeq" id="XP_012208179.1">
    <property type="nucleotide sequence ID" value="XM_012352789.1"/>
</dbReference>
<sequence>MRTPPTTNDSDEPEDEFDLDASLSPRLVDLTVTSYSVGTDGIVMYHVDVKNPHDVLDTYTIRRRYTDFRNLYFELSTMMPLEDKEAALASRSSLLSRFTISNSTLPPLPSAGVWSYLRKHDTKVLEKRRAAFQDILDAAASHTEARVSSAFQTFLSVAPESLNRRASYTSLRDYSVPADNNKAYTKRKKNPRKRGNSGQY</sequence>
<dbReference type="Gene3D" id="3.30.1520.10">
    <property type="entry name" value="Phox-like domain"/>
    <property type="match status" value="1"/>
</dbReference>
<keyword evidence="4" id="KW-1185">Reference proteome</keyword>
<dbReference type="Proteomes" id="UP000030745">
    <property type="component" value="Unassembled WGS sequence"/>
</dbReference>
<evidence type="ECO:0000313" key="3">
    <source>
        <dbReference type="EMBL" id="KDO21083.1"/>
    </source>
</evidence>
<accession>A0A067BS48</accession>
<evidence type="ECO:0000259" key="2">
    <source>
        <dbReference type="PROSITE" id="PS50195"/>
    </source>
</evidence>
<feature type="region of interest" description="Disordered" evidence="1">
    <location>
        <begin position="179"/>
        <end position="200"/>
    </location>
</feature>
<dbReference type="KEGG" id="spar:SPRG_13790"/>
<dbReference type="VEuPathDB" id="FungiDB:SPRG_13790"/>
<gene>
    <name evidence="3" type="ORF">SPRG_13790</name>
</gene>
<reference evidence="3 4" key="1">
    <citation type="journal article" date="2013" name="PLoS Genet.">
        <title>Distinctive expansion of potential virulence genes in the genome of the oomycete fish pathogen Saprolegnia parasitica.</title>
        <authorList>
            <person name="Jiang R.H."/>
            <person name="de Bruijn I."/>
            <person name="Haas B.J."/>
            <person name="Belmonte R."/>
            <person name="Lobach L."/>
            <person name="Christie J."/>
            <person name="van den Ackerveken G."/>
            <person name="Bottin A."/>
            <person name="Bulone V."/>
            <person name="Diaz-Moreno S.M."/>
            <person name="Dumas B."/>
            <person name="Fan L."/>
            <person name="Gaulin E."/>
            <person name="Govers F."/>
            <person name="Grenville-Briggs L.J."/>
            <person name="Horner N.R."/>
            <person name="Levin J.Z."/>
            <person name="Mammella M."/>
            <person name="Meijer H.J."/>
            <person name="Morris P."/>
            <person name="Nusbaum C."/>
            <person name="Oome S."/>
            <person name="Phillips A.J."/>
            <person name="van Rooyen D."/>
            <person name="Rzeszutek E."/>
            <person name="Saraiva M."/>
            <person name="Secombes C.J."/>
            <person name="Seidl M.F."/>
            <person name="Snel B."/>
            <person name="Stassen J.H."/>
            <person name="Sykes S."/>
            <person name="Tripathy S."/>
            <person name="van den Berg H."/>
            <person name="Vega-Arreguin J.C."/>
            <person name="Wawra S."/>
            <person name="Young S.K."/>
            <person name="Zeng Q."/>
            <person name="Dieguez-Uribeondo J."/>
            <person name="Russ C."/>
            <person name="Tyler B.M."/>
            <person name="van West P."/>
        </authorList>
    </citation>
    <scope>NUCLEOTIDE SEQUENCE [LARGE SCALE GENOMIC DNA]</scope>
    <source>
        <strain evidence="3 4">CBS 223.65</strain>
    </source>
</reference>
<dbReference type="OrthoDB" id="67288at2759"/>
<name>A0A067BS48_SAPPC</name>
<dbReference type="InterPro" id="IPR036871">
    <property type="entry name" value="PX_dom_sf"/>
</dbReference>
<dbReference type="AlphaFoldDB" id="A0A067BS48"/>
<dbReference type="EMBL" id="KK583295">
    <property type="protein sequence ID" value="KDO21083.1"/>
    <property type="molecule type" value="Genomic_DNA"/>
</dbReference>
<dbReference type="SMART" id="SM00312">
    <property type="entry name" value="PX"/>
    <property type="match status" value="1"/>
</dbReference>
<evidence type="ECO:0000313" key="4">
    <source>
        <dbReference type="Proteomes" id="UP000030745"/>
    </source>
</evidence>
<dbReference type="SUPFAM" id="SSF64268">
    <property type="entry name" value="PX domain"/>
    <property type="match status" value="1"/>
</dbReference>
<proteinExistence type="predicted"/>
<dbReference type="InterPro" id="IPR001683">
    <property type="entry name" value="PX_dom"/>
</dbReference>
<dbReference type="Pfam" id="PF00787">
    <property type="entry name" value="PX"/>
    <property type="match status" value="1"/>
</dbReference>
<dbReference type="GeneID" id="24135644"/>
<organism evidence="3 4">
    <name type="scientific">Saprolegnia parasitica (strain CBS 223.65)</name>
    <dbReference type="NCBI Taxonomy" id="695850"/>
    <lineage>
        <taxon>Eukaryota</taxon>
        <taxon>Sar</taxon>
        <taxon>Stramenopiles</taxon>
        <taxon>Oomycota</taxon>
        <taxon>Saprolegniomycetes</taxon>
        <taxon>Saprolegniales</taxon>
        <taxon>Saprolegniaceae</taxon>
        <taxon>Saprolegnia</taxon>
    </lineage>
</organism>
<protein>
    <recommendedName>
        <fullName evidence="2">PX domain-containing protein</fullName>
    </recommendedName>
</protein>
<evidence type="ECO:0000256" key="1">
    <source>
        <dbReference type="SAM" id="MobiDB-lite"/>
    </source>
</evidence>
<feature type="compositionally biased region" description="Basic residues" evidence="1">
    <location>
        <begin position="184"/>
        <end position="200"/>
    </location>
</feature>
<dbReference type="CDD" id="cd06093">
    <property type="entry name" value="PX_domain"/>
    <property type="match status" value="1"/>
</dbReference>
<feature type="domain" description="PX" evidence="2">
    <location>
        <begin position="23"/>
        <end position="162"/>
    </location>
</feature>
<dbReference type="PROSITE" id="PS50195">
    <property type="entry name" value="PX"/>
    <property type="match status" value="1"/>
</dbReference>